<reference evidence="3" key="1">
    <citation type="submission" date="2012-12" db="EMBL/GenBank/DDBJ databases">
        <authorList>
            <person name="Hellsten U."/>
            <person name="Grimwood J."/>
            <person name="Chapman J.A."/>
            <person name="Shapiro H."/>
            <person name="Aerts A."/>
            <person name="Otillar R.P."/>
            <person name="Terry A.Y."/>
            <person name="Boore J.L."/>
            <person name="Simakov O."/>
            <person name="Marletaz F."/>
            <person name="Cho S.-J."/>
            <person name="Edsinger-Gonzales E."/>
            <person name="Havlak P."/>
            <person name="Kuo D.-H."/>
            <person name="Larsson T."/>
            <person name="Lv J."/>
            <person name="Arendt D."/>
            <person name="Savage R."/>
            <person name="Osoegawa K."/>
            <person name="de Jong P."/>
            <person name="Lindberg D.R."/>
            <person name="Seaver E.C."/>
            <person name="Weisblat D.A."/>
            <person name="Putnam N.H."/>
            <person name="Grigoriev I.V."/>
            <person name="Rokhsar D.S."/>
        </authorList>
    </citation>
    <scope>NUCLEOTIDE SEQUENCE</scope>
    <source>
        <strain evidence="3">I ESC-2004</strain>
    </source>
</reference>
<evidence type="ECO:0000313" key="1">
    <source>
        <dbReference type="EMBL" id="ELU11084.1"/>
    </source>
</evidence>
<proteinExistence type="predicted"/>
<dbReference type="EMBL" id="KB296989">
    <property type="protein sequence ID" value="ELU11084.1"/>
    <property type="molecule type" value="Genomic_DNA"/>
</dbReference>
<organism evidence="1">
    <name type="scientific">Capitella teleta</name>
    <name type="common">Polychaete worm</name>
    <dbReference type="NCBI Taxonomy" id="283909"/>
    <lineage>
        <taxon>Eukaryota</taxon>
        <taxon>Metazoa</taxon>
        <taxon>Spiralia</taxon>
        <taxon>Lophotrochozoa</taxon>
        <taxon>Annelida</taxon>
        <taxon>Polychaeta</taxon>
        <taxon>Sedentaria</taxon>
        <taxon>Scolecida</taxon>
        <taxon>Capitellidae</taxon>
        <taxon>Capitella</taxon>
    </lineage>
</organism>
<sequence>MESVVFVRVEFHFPVISPVVFFVKVLLESVGENVWVDGVAFCVVSKKEGWADGGVKKVIDKEGEEYGAKYAPLGHTADYTLGFRSFPYNGACTIHGLAHHHTLPTKNGHPDLFAPNFTIPSTLVNIFILPDIPTKPNPTPPTTDIPKYFAAPLSHTCHPPHFHFSCLGSRWYLIAWDDWVSTKQRNRLSPINGAIVNICRKVFSTSN</sequence>
<evidence type="ECO:0000313" key="2">
    <source>
        <dbReference type="EnsemblMetazoa" id="CapteP196683"/>
    </source>
</evidence>
<reference evidence="1 3" key="2">
    <citation type="journal article" date="2013" name="Nature">
        <title>Insights into bilaterian evolution from three spiralian genomes.</title>
        <authorList>
            <person name="Simakov O."/>
            <person name="Marletaz F."/>
            <person name="Cho S.J."/>
            <person name="Edsinger-Gonzales E."/>
            <person name="Havlak P."/>
            <person name="Hellsten U."/>
            <person name="Kuo D.H."/>
            <person name="Larsson T."/>
            <person name="Lv J."/>
            <person name="Arendt D."/>
            <person name="Savage R."/>
            <person name="Osoegawa K."/>
            <person name="de Jong P."/>
            <person name="Grimwood J."/>
            <person name="Chapman J.A."/>
            <person name="Shapiro H."/>
            <person name="Aerts A."/>
            <person name="Otillar R.P."/>
            <person name="Terry A.Y."/>
            <person name="Boore J.L."/>
            <person name="Grigoriev I.V."/>
            <person name="Lindberg D.R."/>
            <person name="Seaver E.C."/>
            <person name="Weisblat D.A."/>
            <person name="Putnam N.H."/>
            <person name="Rokhsar D.S."/>
        </authorList>
    </citation>
    <scope>NUCLEOTIDE SEQUENCE</scope>
    <source>
        <strain evidence="1 3">I ESC-2004</strain>
    </source>
</reference>
<dbReference type="EnsemblMetazoa" id="CapteT196683">
    <property type="protein sequence ID" value="CapteP196683"/>
    <property type="gene ID" value="CapteG196683"/>
</dbReference>
<accession>R7UXM5</accession>
<keyword evidence="3" id="KW-1185">Reference proteome</keyword>
<evidence type="ECO:0000313" key="3">
    <source>
        <dbReference type="Proteomes" id="UP000014760"/>
    </source>
</evidence>
<dbReference type="AlphaFoldDB" id="R7UXM5"/>
<dbReference type="Proteomes" id="UP000014760">
    <property type="component" value="Unassembled WGS sequence"/>
</dbReference>
<name>R7UXM5_CAPTE</name>
<dbReference type="HOGENOM" id="CLU_1327499_0_0_1"/>
<gene>
    <name evidence="1" type="ORF">CAPTEDRAFT_196683</name>
</gene>
<reference evidence="2" key="3">
    <citation type="submission" date="2015-06" db="UniProtKB">
        <authorList>
            <consortium name="EnsemblMetazoa"/>
        </authorList>
    </citation>
    <scope>IDENTIFICATION</scope>
</reference>
<dbReference type="EMBL" id="AMQN01040725">
    <property type="status" value="NOT_ANNOTATED_CDS"/>
    <property type="molecule type" value="Genomic_DNA"/>
</dbReference>
<protein>
    <submittedName>
        <fullName evidence="1 2">Uncharacterized protein</fullName>
    </submittedName>
</protein>